<dbReference type="GO" id="GO:0003700">
    <property type="term" value="F:DNA-binding transcription factor activity"/>
    <property type="evidence" value="ECO:0007669"/>
    <property type="project" value="InterPro"/>
</dbReference>
<accession>A0A5C5RY30</accession>
<reference evidence="2 3" key="1">
    <citation type="submission" date="2019-06" db="EMBL/GenBank/DDBJ databases">
        <title>Tsukamurella conjunctivitidis sp. nov., Tsukamurella assacharolytica sp. nov. and Tsukamurella sputae sp. nov. isolated from patients with conjunctivitis, bacteraemia (lymphoma) and respiratory infection (sputum) in Hong Kong.</title>
        <authorList>
            <person name="Teng J.L.L."/>
            <person name="Lee H.H."/>
            <person name="Fong J.Y.H."/>
            <person name="Fok K.M.N."/>
            <person name="Lau S.K.P."/>
            <person name="Woo P.C.Y."/>
        </authorList>
    </citation>
    <scope>NUCLEOTIDE SEQUENCE [LARGE SCALE GENOMIC DNA]</scope>
    <source>
        <strain evidence="2 3">HKU72</strain>
    </source>
</reference>
<evidence type="ECO:0000259" key="1">
    <source>
        <dbReference type="Pfam" id="PF04545"/>
    </source>
</evidence>
<feature type="domain" description="RNA polymerase sigma-70 region 4" evidence="1">
    <location>
        <begin position="14"/>
        <end position="60"/>
    </location>
</feature>
<dbReference type="RefSeq" id="WP_146488309.1">
    <property type="nucleotide sequence ID" value="NZ_VIGX01000012.1"/>
</dbReference>
<dbReference type="InterPro" id="IPR007630">
    <property type="entry name" value="RNA_pol_sigma70_r4"/>
</dbReference>
<comment type="caution">
    <text evidence="2">The sequence shown here is derived from an EMBL/GenBank/DDBJ whole genome shotgun (WGS) entry which is preliminary data.</text>
</comment>
<organism evidence="2 3">
    <name type="scientific">Tsukamurella conjunctivitidis</name>
    <dbReference type="NCBI Taxonomy" id="2592068"/>
    <lineage>
        <taxon>Bacteria</taxon>
        <taxon>Bacillati</taxon>
        <taxon>Actinomycetota</taxon>
        <taxon>Actinomycetes</taxon>
        <taxon>Mycobacteriales</taxon>
        <taxon>Tsukamurellaceae</taxon>
        <taxon>Tsukamurella</taxon>
    </lineage>
</organism>
<dbReference type="EMBL" id="VIGX01000012">
    <property type="protein sequence ID" value="TWS27572.1"/>
    <property type="molecule type" value="Genomic_DNA"/>
</dbReference>
<dbReference type="Gene3D" id="1.10.10.10">
    <property type="entry name" value="Winged helix-like DNA-binding domain superfamily/Winged helix DNA-binding domain"/>
    <property type="match status" value="1"/>
</dbReference>
<protein>
    <recommendedName>
        <fullName evidence="1">RNA polymerase sigma-70 region 4 domain-containing protein</fullName>
    </recommendedName>
</protein>
<dbReference type="SUPFAM" id="SSF88659">
    <property type="entry name" value="Sigma3 and sigma4 domains of RNA polymerase sigma factors"/>
    <property type="match status" value="1"/>
</dbReference>
<evidence type="ECO:0000313" key="2">
    <source>
        <dbReference type="EMBL" id="TWS27572.1"/>
    </source>
</evidence>
<keyword evidence="3" id="KW-1185">Reference proteome</keyword>
<sequence length="71" mass="8069">MGRRTRTTDAWLRATLPPELYRVLQLRVTQGRTVDETAALLRTTPQAVRLQQHRALERIRCGLARSDAEAG</sequence>
<dbReference type="AlphaFoldDB" id="A0A5C5RY30"/>
<dbReference type="Pfam" id="PF04545">
    <property type="entry name" value="Sigma70_r4"/>
    <property type="match status" value="1"/>
</dbReference>
<dbReference type="OrthoDB" id="3697499at2"/>
<gene>
    <name evidence="2" type="ORF">FK530_17705</name>
</gene>
<proteinExistence type="predicted"/>
<evidence type="ECO:0000313" key="3">
    <source>
        <dbReference type="Proteomes" id="UP000319375"/>
    </source>
</evidence>
<dbReference type="InterPro" id="IPR013324">
    <property type="entry name" value="RNA_pol_sigma_r3/r4-like"/>
</dbReference>
<name>A0A5C5RY30_9ACTN</name>
<dbReference type="Proteomes" id="UP000319375">
    <property type="component" value="Unassembled WGS sequence"/>
</dbReference>
<dbReference type="InterPro" id="IPR036388">
    <property type="entry name" value="WH-like_DNA-bd_sf"/>
</dbReference>
<dbReference type="GO" id="GO:0006352">
    <property type="term" value="P:DNA-templated transcription initiation"/>
    <property type="evidence" value="ECO:0007669"/>
    <property type="project" value="InterPro"/>
</dbReference>